<dbReference type="AlphaFoldDB" id="A0A2V4E4V8"/>
<protein>
    <submittedName>
        <fullName evidence="1">Uncharacterized protein</fullName>
    </submittedName>
</protein>
<proteinExistence type="predicted"/>
<evidence type="ECO:0000313" key="1">
    <source>
        <dbReference type="EMBL" id="PXZ06889.1"/>
    </source>
</evidence>
<name>A0A2V4E4V8_9GAMM</name>
<dbReference type="EMBL" id="QGLR01000011">
    <property type="protein sequence ID" value="PXZ06889.1"/>
    <property type="molecule type" value="Genomic_DNA"/>
</dbReference>
<accession>A0A2V4E4V8</accession>
<gene>
    <name evidence="1" type="ORF">DKK70_09520</name>
</gene>
<dbReference type="Proteomes" id="UP000247932">
    <property type="component" value="Unassembled WGS sequence"/>
</dbReference>
<evidence type="ECO:0000313" key="2">
    <source>
        <dbReference type="Proteomes" id="UP000247932"/>
    </source>
</evidence>
<organism evidence="1 2">
    <name type="scientific">Gilliamella apicola</name>
    <dbReference type="NCBI Taxonomy" id="1196095"/>
    <lineage>
        <taxon>Bacteria</taxon>
        <taxon>Pseudomonadati</taxon>
        <taxon>Pseudomonadota</taxon>
        <taxon>Gammaproteobacteria</taxon>
        <taxon>Orbales</taxon>
        <taxon>Orbaceae</taxon>
        <taxon>Gilliamella</taxon>
    </lineage>
</organism>
<comment type="caution">
    <text evidence="1">The sequence shown here is derived from an EMBL/GenBank/DDBJ whole genome shotgun (WGS) entry which is preliminary data.</text>
</comment>
<keyword evidence="2" id="KW-1185">Reference proteome</keyword>
<reference evidence="1 2" key="1">
    <citation type="submission" date="2018-05" db="EMBL/GenBank/DDBJ databases">
        <title>Reference genomes for bee gut microbiota database.</title>
        <authorList>
            <person name="Ellegaard K.M."/>
        </authorList>
    </citation>
    <scope>NUCLEOTIDE SEQUENCE [LARGE SCALE GENOMIC DNA]</scope>
    <source>
        <strain evidence="1 2">ESL0182</strain>
    </source>
</reference>
<sequence length="79" mass="8597">MNYFSVLHRDLPIKVFGKGTGVTTNIAQDGNAITKPSSNQLQPAPLNGELRSGGAKPAVRHLQGIKLLRGQLYWCFSCD</sequence>